<accession>A0AAJ1IHT5</accession>
<gene>
    <name evidence="1" type="ORF">PQJ61_12140</name>
</gene>
<sequence>MEENNETIEFWAEKEQQAGKPIIFKSFARFIGESGKGSNGLSGLLYATDERVYFEDFEKSSMLDMFMKKKRKYEKFTMNFLIDDTVEMRKVSESSAVACINGEIEEARPQSAILGLFNSAAWEVKFNSGNSYFFELFEPAELVKLLGK</sequence>
<protein>
    <submittedName>
        <fullName evidence="1">Uncharacterized protein</fullName>
    </submittedName>
</protein>
<dbReference type="AlphaFoldDB" id="A0AAJ1IHT5"/>
<dbReference type="EMBL" id="JAQQAL010000026">
    <property type="protein sequence ID" value="MDC7227505.1"/>
    <property type="molecule type" value="Genomic_DNA"/>
</dbReference>
<dbReference type="Proteomes" id="UP001221217">
    <property type="component" value="Unassembled WGS sequence"/>
</dbReference>
<evidence type="ECO:0000313" key="1">
    <source>
        <dbReference type="EMBL" id="MDC7227505.1"/>
    </source>
</evidence>
<evidence type="ECO:0000313" key="2">
    <source>
        <dbReference type="Proteomes" id="UP001221217"/>
    </source>
</evidence>
<comment type="caution">
    <text evidence="1">The sequence shown here is derived from an EMBL/GenBank/DDBJ whole genome shotgun (WGS) entry which is preliminary data.</text>
</comment>
<proteinExistence type="predicted"/>
<reference evidence="1 2" key="1">
    <citation type="submission" date="2022-12" db="EMBL/GenBank/DDBJ databases">
        <title>Metagenome assembled genome from gulf of manar.</title>
        <authorList>
            <person name="Kohli P."/>
            <person name="Pk S."/>
            <person name="Venkata Ramana C."/>
            <person name="Sasikala C."/>
        </authorList>
    </citation>
    <scope>NUCLEOTIDE SEQUENCE [LARGE SCALE GENOMIC DNA]</scope>
    <source>
        <strain evidence="1">JB008</strain>
    </source>
</reference>
<name>A0AAJ1IHT5_9SPIO</name>
<organism evidence="1 2">
    <name type="scientific">Candidatus Thalassospirochaeta sargassi</name>
    <dbReference type="NCBI Taxonomy" id="3119039"/>
    <lineage>
        <taxon>Bacteria</taxon>
        <taxon>Pseudomonadati</taxon>
        <taxon>Spirochaetota</taxon>
        <taxon>Spirochaetia</taxon>
        <taxon>Spirochaetales</taxon>
        <taxon>Spirochaetaceae</taxon>
        <taxon>Candidatus Thalassospirochaeta</taxon>
    </lineage>
</organism>